<name>A0A2H0N336_9BACT</name>
<dbReference type="PANTHER" id="PTHR23117">
    <property type="entry name" value="GUANYLATE KINASE-RELATED"/>
    <property type="match status" value="1"/>
</dbReference>
<dbReference type="AlphaFoldDB" id="A0A2H0N336"/>
<dbReference type="InterPro" id="IPR017665">
    <property type="entry name" value="Guanylate_kinase"/>
</dbReference>
<evidence type="ECO:0000259" key="9">
    <source>
        <dbReference type="PROSITE" id="PS50052"/>
    </source>
</evidence>
<keyword evidence="4" id="KW-0808">Transferase</keyword>
<protein>
    <recommendedName>
        <fullName evidence="3">Guanylate kinase</fullName>
        <ecNumber evidence="2">2.7.4.8</ecNumber>
    </recommendedName>
    <alternativeName>
        <fullName evidence="8">GMP kinase</fullName>
    </alternativeName>
</protein>
<gene>
    <name evidence="10" type="primary">gmk</name>
    <name evidence="10" type="ORF">COV60_00965</name>
</gene>
<dbReference type="PROSITE" id="PS50052">
    <property type="entry name" value="GUANYLATE_KINASE_2"/>
    <property type="match status" value="1"/>
</dbReference>
<accession>A0A2H0N336</accession>
<dbReference type="FunFam" id="3.30.63.10:FF:000002">
    <property type="entry name" value="Guanylate kinase 1"/>
    <property type="match status" value="1"/>
</dbReference>
<evidence type="ECO:0000256" key="4">
    <source>
        <dbReference type="ARBA" id="ARBA00022679"/>
    </source>
</evidence>
<evidence type="ECO:0000313" key="10">
    <source>
        <dbReference type="EMBL" id="PIR03314.1"/>
    </source>
</evidence>
<dbReference type="GO" id="GO:0004385">
    <property type="term" value="F:GMP kinase activity"/>
    <property type="evidence" value="ECO:0007669"/>
    <property type="project" value="UniProtKB-EC"/>
</dbReference>
<evidence type="ECO:0000256" key="2">
    <source>
        <dbReference type="ARBA" id="ARBA00012961"/>
    </source>
</evidence>
<evidence type="ECO:0000313" key="11">
    <source>
        <dbReference type="Proteomes" id="UP000229782"/>
    </source>
</evidence>
<evidence type="ECO:0000256" key="8">
    <source>
        <dbReference type="ARBA" id="ARBA00030128"/>
    </source>
</evidence>
<keyword evidence="7" id="KW-0067">ATP-binding</keyword>
<evidence type="ECO:0000256" key="6">
    <source>
        <dbReference type="ARBA" id="ARBA00022777"/>
    </source>
</evidence>
<dbReference type="GO" id="GO:0005829">
    <property type="term" value="C:cytosol"/>
    <property type="evidence" value="ECO:0007669"/>
    <property type="project" value="TreeGrafter"/>
</dbReference>
<proteinExistence type="inferred from homology"/>
<sequence>MHEQKTGTLILISSPSGGGKNSVIKKLLDIFSHSTQCITTTTREKRDGENNGKDYFFRTRNEFESMMERGAFIETNEYAGNLYGTEKAVLDDFLSHYTIVFSQADVHGKHSLDKLGIPHLAIFLMPESLDILKTRIRERGGVSEEKLNERMKIAEEEMTSSDDYDYRIVNVEGKLEETVAKIGEIIRQYVNHV</sequence>
<dbReference type="Gene3D" id="3.30.63.10">
    <property type="entry name" value="Guanylate Kinase phosphate binding domain"/>
    <property type="match status" value="1"/>
</dbReference>
<keyword evidence="6 10" id="KW-0418">Kinase</keyword>
<dbReference type="InterPro" id="IPR027417">
    <property type="entry name" value="P-loop_NTPase"/>
</dbReference>
<dbReference type="PROSITE" id="PS00856">
    <property type="entry name" value="GUANYLATE_KINASE_1"/>
    <property type="match status" value="1"/>
</dbReference>
<dbReference type="Proteomes" id="UP000229782">
    <property type="component" value="Unassembled WGS sequence"/>
</dbReference>
<dbReference type="PANTHER" id="PTHR23117:SF13">
    <property type="entry name" value="GUANYLATE KINASE"/>
    <property type="match status" value="1"/>
</dbReference>
<dbReference type="InterPro" id="IPR008145">
    <property type="entry name" value="GK/Ca_channel_bsu"/>
</dbReference>
<dbReference type="InterPro" id="IPR008144">
    <property type="entry name" value="Guanylate_kin-like_dom"/>
</dbReference>
<dbReference type="CDD" id="cd00071">
    <property type="entry name" value="GMPK"/>
    <property type="match status" value="1"/>
</dbReference>
<evidence type="ECO:0000256" key="5">
    <source>
        <dbReference type="ARBA" id="ARBA00022741"/>
    </source>
</evidence>
<evidence type="ECO:0000256" key="7">
    <source>
        <dbReference type="ARBA" id="ARBA00022840"/>
    </source>
</evidence>
<comment type="caution">
    <text evidence="10">The sequence shown here is derived from an EMBL/GenBank/DDBJ whole genome shotgun (WGS) entry which is preliminary data.</text>
</comment>
<dbReference type="Pfam" id="PF00625">
    <property type="entry name" value="Guanylate_kin"/>
    <property type="match status" value="1"/>
</dbReference>
<dbReference type="NCBIfam" id="TIGR03263">
    <property type="entry name" value="guanyl_kin"/>
    <property type="match status" value="1"/>
</dbReference>
<evidence type="ECO:0000256" key="1">
    <source>
        <dbReference type="ARBA" id="ARBA00005790"/>
    </source>
</evidence>
<dbReference type="SUPFAM" id="SSF52540">
    <property type="entry name" value="P-loop containing nucleoside triphosphate hydrolases"/>
    <property type="match status" value="1"/>
</dbReference>
<evidence type="ECO:0000256" key="3">
    <source>
        <dbReference type="ARBA" id="ARBA00016296"/>
    </source>
</evidence>
<dbReference type="EMBL" id="PCWM01000019">
    <property type="protein sequence ID" value="PIR03314.1"/>
    <property type="molecule type" value="Genomic_DNA"/>
</dbReference>
<dbReference type="Gene3D" id="3.40.50.300">
    <property type="entry name" value="P-loop containing nucleotide triphosphate hydrolases"/>
    <property type="match status" value="1"/>
</dbReference>
<organism evidence="10 11">
    <name type="scientific">Candidatus Magasanikbacteria bacterium CG11_big_fil_rev_8_21_14_0_20_43_7</name>
    <dbReference type="NCBI Taxonomy" id="1974654"/>
    <lineage>
        <taxon>Bacteria</taxon>
        <taxon>Candidatus Magasanikiibacteriota</taxon>
    </lineage>
</organism>
<dbReference type="EC" id="2.7.4.8" evidence="2"/>
<reference evidence="10 11" key="1">
    <citation type="submission" date="2017-09" db="EMBL/GenBank/DDBJ databases">
        <title>Depth-based differentiation of microbial function through sediment-hosted aquifers and enrichment of novel symbionts in the deep terrestrial subsurface.</title>
        <authorList>
            <person name="Probst A.J."/>
            <person name="Ladd B."/>
            <person name="Jarett J.K."/>
            <person name="Geller-Mcgrath D.E."/>
            <person name="Sieber C.M."/>
            <person name="Emerson J.B."/>
            <person name="Anantharaman K."/>
            <person name="Thomas B.C."/>
            <person name="Malmstrom R."/>
            <person name="Stieglmeier M."/>
            <person name="Klingl A."/>
            <person name="Woyke T."/>
            <person name="Ryan C.M."/>
            <person name="Banfield J.F."/>
        </authorList>
    </citation>
    <scope>NUCLEOTIDE SEQUENCE [LARGE SCALE GENOMIC DNA]</scope>
    <source>
        <strain evidence="10">CG11_big_fil_rev_8_21_14_0_20_43_7</strain>
    </source>
</reference>
<dbReference type="GO" id="GO:0005524">
    <property type="term" value="F:ATP binding"/>
    <property type="evidence" value="ECO:0007669"/>
    <property type="project" value="UniProtKB-KW"/>
</dbReference>
<dbReference type="SMART" id="SM00072">
    <property type="entry name" value="GuKc"/>
    <property type="match status" value="1"/>
</dbReference>
<dbReference type="InterPro" id="IPR020590">
    <property type="entry name" value="Guanylate_kinase_CS"/>
</dbReference>
<keyword evidence="5" id="KW-0547">Nucleotide-binding</keyword>
<feature type="domain" description="Guanylate kinase-like" evidence="9">
    <location>
        <begin position="7"/>
        <end position="187"/>
    </location>
</feature>
<comment type="similarity">
    <text evidence="1">Belongs to the guanylate kinase family.</text>
</comment>